<accession>A0ABD3IUM4</accession>
<comment type="caution">
    <text evidence="2">The sequence shown here is derived from an EMBL/GenBank/DDBJ whole genome shotgun (WGS) entry which is preliminary data.</text>
</comment>
<gene>
    <name evidence="2" type="ORF">ACJRO7_009134</name>
</gene>
<protein>
    <submittedName>
        <fullName evidence="2">Uncharacterized protein</fullName>
    </submittedName>
</protein>
<dbReference type="EMBL" id="JBJKBG010000011">
    <property type="protein sequence ID" value="KAL3717645.1"/>
    <property type="molecule type" value="Genomic_DNA"/>
</dbReference>
<reference evidence="2 3" key="1">
    <citation type="submission" date="2024-11" db="EMBL/GenBank/DDBJ databases">
        <title>Chromosome-level genome assembly of Eucalyptus globulus Labill. provides insights into its genome evolution.</title>
        <authorList>
            <person name="Li X."/>
        </authorList>
    </citation>
    <scope>NUCLEOTIDE SEQUENCE [LARGE SCALE GENOMIC DNA]</scope>
    <source>
        <strain evidence="2">CL2024</strain>
        <tissue evidence="2">Fresh tender leaves</tissue>
    </source>
</reference>
<keyword evidence="3" id="KW-1185">Reference proteome</keyword>
<feature type="compositionally biased region" description="Basic and acidic residues" evidence="1">
    <location>
        <begin position="67"/>
        <end position="88"/>
    </location>
</feature>
<name>A0ABD3IUM4_EUCGL</name>
<sequence>MPSIRKRNHPNDSTRKRVLTLSQRSQQLKIHVPRIGRRRGRILQVRGGEEAAVICMWWKVLADYEGPGEKKERGGEVDRRERERRRESAVMPPLATEISGGGVACL</sequence>
<evidence type="ECO:0000313" key="2">
    <source>
        <dbReference type="EMBL" id="KAL3717645.1"/>
    </source>
</evidence>
<dbReference type="Proteomes" id="UP001634007">
    <property type="component" value="Unassembled WGS sequence"/>
</dbReference>
<feature type="region of interest" description="Disordered" evidence="1">
    <location>
        <begin position="66"/>
        <end position="94"/>
    </location>
</feature>
<proteinExistence type="predicted"/>
<organism evidence="2 3">
    <name type="scientific">Eucalyptus globulus</name>
    <name type="common">Tasmanian blue gum</name>
    <dbReference type="NCBI Taxonomy" id="34317"/>
    <lineage>
        <taxon>Eukaryota</taxon>
        <taxon>Viridiplantae</taxon>
        <taxon>Streptophyta</taxon>
        <taxon>Embryophyta</taxon>
        <taxon>Tracheophyta</taxon>
        <taxon>Spermatophyta</taxon>
        <taxon>Magnoliopsida</taxon>
        <taxon>eudicotyledons</taxon>
        <taxon>Gunneridae</taxon>
        <taxon>Pentapetalae</taxon>
        <taxon>rosids</taxon>
        <taxon>malvids</taxon>
        <taxon>Myrtales</taxon>
        <taxon>Myrtaceae</taxon>
        <taxon>Myrtoideae</taxon>
        <taxon>Eucalypteae</taxon>
        <taxon>Eucalyptus</taxon>
    </lineage>
</organism>
<evidence type="ECO:0000256" key="1">
    <source>
        <dbReference type="SAM" id="MobiDB-lite"/>
    </source>
</evidence>
<evidence type="ECO:0000313" key="3">
    <source>
        <dbReference type="Proteomes" id="UP001634007"/>
    </source>
</evidence>
<dbReference type="AlphaFoldDB" id="A0ABD3IUM4"/>